<dbReference type="EMBL" id="BK015629">
    <property type="protein sequence ID" value="DAE16699.1"/>
    <property type="molecule type" value="Genomic_DNA"/>
</dbReference>
<organism evidence="1">
    <name type="scientific">Podoviridae sp. ctn7K25</name>
    <dbReference type="NCBI Taxonomy" id="2825273"/>
    <lineage>
        <taxon>Viruses</taxon>
        <taxon>Duplodnaviria</taxon>
        <taxon>Heunggongvirae</taxon>
        <taxon>Uroviricota</taxon>
        <taxon>Caudoviricetes</taxon>
    </lineage>
</organism>
<protein>
    <submittedName>
        <fullName evidence="1">Uncharacterized protein</fullName>
    </submittedName>
</protein>
<proteinExistence type="predicted"/>
<sequence length="155" mass="17566">MEEHIKNLCLVKRSNLVVDSCIGESLVNLTMGLVNGSSTHNIVVRRFLLLGCLLVNGNKYDLCLVEAFIITVSIEILAVLCALDSHYIEIALHIRQHFLSDALLCLGERESINDIDFGYFLYRTVLDIALVAHGTFEKCCYFNFHICYIFISVIY</sequence>
<name>A0A8S5QCX4_9CAUD</name>
<reference evidence="1" key="1">
    <citation type="journal article" date="2021" name="Proc. Natl. Acad. Sci. U.S.A.">
        <title>A Catalog of Tens of Thousands of Viruses from Human Metagenomes Reveals Hidden Associations with Chronic Diseases.</title>
        <authorList>
            <person name="Tisza M.J."/>
            <person name="Buck C.B."/>
        </authorList>
    </citation>
    <scope>NUCLEOTIDE SEQUENCE</scope>
    <source>
        <strain evidence="1">Ctn7K25</strain>
    </source>
</reference>
<accession>A0A8S5QCX4</accession>
<evidence type="ECO:0000313" key="1">
    <source>
        <dbReference type="EMBL" id="DAE16699.1"/>
    </source>
</evidence>